<dbReference type="PANTHER" id="PTHR47992">
    <property type="entry name" value="PROTEIN PHOSPHATASE"/>
    <property type="match status" value="1"/>
</dbReference>
<evidence type="ECO:0000256" key="5">
    <source>
        <dbReference type="ARBA" id="ARBA00022682"/>
    </source>
</evidence>
<evidence type="ECO:0000256" key="7">
    <source>
        <dbReference type="ARBA" id="ARBA00022801"/>
    </source>
</evidence>
<dbReference type="EMBL" id="JAAIUW010000003">
    <property type="protein sequence ID" value="KAF7837932.1"/>
    <property type="molecule type" value="Genomic_DNA"/>
</dbReference>
<evidence type="ECO:0000256" key="14">
    <source>
        <dbReference type="SAM" id="MobiDB-lite"/>
    </source>
</evidence>
<dbReference type="GO" id="GO:0009738">
    <property type="term" value="P:abscisic acid-activated signaling pathway"/>
    <property type="evidence" value="ECO:0007669"/>
    <property type="project" value="UniProtKB-KW"/>
</dbReference>
<evidence type="ECO:0000256" key="1">
    <source>
        <dbReference type="ARBA" id="ARBA00001936"/>
    </source>
</evidence>
<evidence type="ECO:0000313" key="17">
    <source>
        <dbReference type="Proteomes" id="UP000634136"/>
    </source>
</evidence>
<comment type="cofactor">
    <cofactor evidence="1">
        <name>Mn(2+)</name>
        <dbReference type="ChEBI" id="CHEBI:29035"/>
    </cofactor>
</comment>
<dbReference type="EC" id="3.1.3.16" evidence="4"/>
<dbReference type="InterPro" id="IPR001932">
    <property type="entry name" value="PPM-type_phosphatase-like_dom"/>
</dbReference>
<keyword evidence="6" id="KW-0479">Metal-binding</keyword>
<name>A0A835CGH0_9FABA</name>
<feature type="region of interest" description="Disordered" evidence="14">
    <location>
        <begin position="336"/>
        <end position="359"/>
    </location>
</feature>
<gene>
    <name evidence="16" type="ORF">G2W53_006414</name>
</gene>
<dbReference type="PROSITE" id="PS01032">
    <property type="entry name" value="PPM_1"/>
    <property type="match status" value="1"/>
</dbReference>
<comment type="catalytic activity">
    <reaction evidence="11">
        <text>O-phospho-L-seryl-[protein] + H2O = L-seryl-[protein] + phosphate</text>
        <dbReference type="Rhea" id="RHEA:20629"/>
        <dbReference type="Rhea" id="RHEA-COMP:9863"/>
        <dbReference type="Rhea" id="RHEA-COMP:11604"/>
        <dbReference type="ChEBI" id="CHEBI:15377"/>
        <dbReference type="ChEBI" id="CHEBI:29999"/>
        <dbReference type="ChEBI" id="CHEBI:43474"/>
        <dbReference type="ChEBI" id="CHEBI:83421"/>
        <dbReference type="EC" id="3.1.3.16"/>
    </reaction>
</comment>
<evidence type="ECO:0000259" key="15">
    <source>
        <dbReference type="PROSITE" id="PS51746"/>
    </source>
</evidence>
<dbReference type="Pfam" id="PF00481">
    <property type="entry name" value="PP2C"/>
    <property type="match status" value="1"/>
</dbReference>
<dbReference type="SMART" id="SM00331">
    <property type="entry name" value="PP2C_SIG"/>
    <property type="match status" value="1"/>
</dbReference>
<evidence type="ECO:0000256" key="9">
    <source>
        <dbReference type="ARBA" id="ARBA00022912"/>
    </source>
</evidence>
<keyword evidence="5" id="KW-0938">Abscisic acid signaling pathway</keyword>
<dbReference type="OrthoDB" id="10264738at2759"/>
<dbReference type="Proteomes" id="UP000634136">
    <property type="component" value="Unassembled WGS sequence"/>
</dbReference>
<dbReference type="GO" id="GO:0046872">
    <property type="term" value="F:metal ion binding"/>
    <property type="evidence" value="ECO:0007669"/>
    <property type="project" value="UniProtKB-KW"/>
</dbReference>
<evidence type="ECO:0000256" key="12">
    <source>
        <dbReference type="ARBA" id="ARBA00048336"/>
    </source>
</evidence>
<evidence type="ECO:0000256" key="8">
    <source>
        <dbReference type="ARBA" id="ARBA00022842"/>
    </source>
</evidence>
<comment type="cofactor">
    <cofactor evidence="2">
        <name>Mg(2+)</name>
        <dbReference type="ChEBI" id="CHEBI:18420"/>
    </cofactor>
</comment>
<keyword evidence="17" id="KW-1185">Reference proteome</keyword>
<evidence type="ECO:0000256" key="4">
    <source>
        <dbReference type="ARBA" id="ARBA00013081"/>
    </source>
</evidence>
<comment type="similarity">
    <text evidence="3 13">Belongs to the PP2C family.</text>
</comment>
<dbReference type="Gene3D" id="3.60.40.10">
    <property type="entry name" value="PPM-type phosphatase domain"/>
    <property type="match status" value="1"/>
</dbReference>
<reference evidence="16" key="1">
    <citation type="submission" date="2020-09" db="EMBL/GenBank/DDBJ databases">
        <title>Genome-Enabled Discovery of Anthraquinone Biosynthesis in Senna tora.</title>
        <authorList>
            <person name="Kang S.-H."/>
            <person name="Pandey R.P."/>
            <person name="Lee C.-M."/>
            <person name="Sim J.-S."/>
            <person name="Jeong J.-T."/>
            <person name="Choi B.-S."/>
            <person name="Jung M."/>
            <person name="Ginzburg D."/>
            <person name="Zhao K."/>
            <person name="Won S.Y."/>
            <person name="Oh T.-J."/>
            <person name="Yu Y."/>
            <person name="Kim N.-H."/>
            <person name="Lee O.R."/>
            <person name="Lee T.-H."/>
            <person name="Bashyal P."/>
            <person name="Kim T.-S."/>
            <person name="Lee W.-H."/>
            <person name="Kawkins C."/>
            <person name="Kim C.-K."/>
            <person name="Kim J.S."/>
            <person name="Ahn B.O."/>
            <person name="Rhee S.Y."/>
            <person name="Sohng J.K."/>
        </authorList>
    </citation>
    <scope>NUCLEOTIDE SEQUENCE</scope>
    <source>
        <tissue evidence="16">Leaf</tissue>
    </source>
</reference>
<evidence type="ECO:0000256" key="10">
    <source>
        <dbReference type="ARBA" id="ARBA00023211"/>
    </source>
</evidence>
<dbReference type="InterPro" id="IPR015655">
    <property type="entry name" value="PP2C"/>
</dbReference>
<dbReference type="PROSITE" id="PS51746">
    <property type="entry name" value="PPM_2"/>
    <property type="match status" value="1"/>
</dbReference>
<evidence type="ECO:0000256" key="13">
    <source>
        <dbReference type="RuleBase" id="RU003465"/>
    </source>
</evidence>
<comment type="caution">
    <text evidence="16">The sequence shown here is derived from an EMBL/GenBank/DDBJ whole genome shotgun (WGS) entry which is preliminary data.</text>
</comment>
<keyword evidence="7 13" id="KW-0378">Hydrolase</keyword>
<organism evidence="16 17">
    <name type="scientific">Senna tora</name>
    <dbReference type="NCBI Taxonomy" id="362788"/>
    <lineage>
        <taxon>Eukaryota</taxon>
        <taxon>Viridiplantae</taxon>
        <taxon>Streptophyta</taxon>
        <taxon>Embryophyta</taxon>
        <taxon>Tracheophyta</taxon>
        <taxon>Spermatophyta</taxon>
        <taxon>Magnoliopsida</taxon>
        <taxon>eudicotyledons</taxon>
        <taxon>Gunneridae</taxon>
        <taxon>Pentapetalae</taxon>
        <taxon>rosids</taxon>
        <taxon>fabids</taxon>
        <taxon>Fabales</taxon>
        <taxon>Fabaceae</taxon>
        <taxon>Caesalpinioideae</taxon>
        <taxon>Cassia clade</taxon>
        <taxon>Senna</taxon>
    </lineage>
</organism>
<sequence>MEEISSTVAVPFTLGNLIPKDSAVTAHMDIAGLKLMASTAALILNPAMESHESYTVGSDNENYIDVTPQHQITVSVEEKQNQVECNSNRISAETQNQGRKEDEFMSGVDFQCLHNSRSHSLACDSSSILGEESSTLRINCSETHSLITMEVEDNIHDKSSLNNPYTALEPVQGMVSVPMELESEDGSGSDGSDPKLSAPLLEMPQEKKIYSTSCHNALESGTGPLCGFSSICGRRQEMEDAIAINPFLLQIPSHMLMDDNVKENTKNSEAHFFAVYDGHGGCQVANYCRERLHSVLVEEMQAADSNLAENSGGGNWQDHWKNTFYNCFQKVDDEIGGIRPTNNGSNNDGSESSTEPLAPETVGSTAVVVVLSQTHLIVANCGDSRAVLCRGKEALPLSSDHKPNREDEWTRIEASGGRIIQWNGYRVLGVLAVSRSIGDRYLKPWIIPEPEVKFVRREKKDECLILASDGLWDVITNEEACEIARKRILLWHKKHGNGGTTGPGEGVDPAAQSAAEYLSKLALQRGSKDNISVIVVDLKGQRKFKTRA</sequence>
<evidence type="ECO:0000256" key="6">
    <source>
        <dbReference type="ARBA" id="ARBA00022723"/>
    </source>
</evidence>
<keyword evidence="8" id="KW-0460">Magnesium</keyword>
<feature type="compositionally biased region" description="Low complexity" evidence="14">
    <location>
        <begin position="341"/>
        <end position="355"/>
    </location>
</feature>
<dbReference type="SMART" id="SM00332">
    <property type="entry name" value="PP2Cc"/>
    <property type="match status" value="1"/>
</dbReference>
<evidence type="ECO:0000256" key="11">
    <source>
        <dbReference type="ARBA" id="ARBA00047761"/>
    </source>
</evidence>
<dbReference type="FunFam" id="3.60.40.10:FF:000025">
    <property type="entry name" value="Protein phosphatase 2C 16"/>
    <property type="match status" value="1"/>
</dbReference>
<evidence type="ECO:0000256" key="3">
    <source>
        <dbReference type="ARBA" id="ARBA00006702"/>
    </source>
</evidence>
<dbReference type="AlphaFoldDB" id="A0A835CGH0"/>
<dbReference type="SUPFAM" id="SSF81606">
    <property type="entry name" value="PP2C-like"/>
    <property type="match status" value="1"/>
</dbReference>
<proteinExistence type="inferred from homology"/>
<keyword evidence="9 13" id="KW-0904">Protein phosphatase</keyword>
<accession>A0A835CGH0</accession>
<keyword evidence="10" id="KW-0464">Manganese</keyword>
<dbReference type="InterPro" id="IPR036457">
    <property type="entry name" value="PPM-type-like_dom_sf"/>
</dbReference>
<evidence type="ECO:0000256" key="2">
    <source>
        <dbReference type="ARBA" id="ARBA00001946"/>
    </source>
</evidence>
<comment type="catalytic activity">
    <reaction evidence="12">
        <text>O-phospho-L-threonyl-[protein] + H2O = L-threonyl-[protein] + phosphate</text>
        <dbReference type="Rhea" id="RHEA:47004"/>
        <dbReference type="Rhea" id="RHEA-COMP:11060"/>
        <dbReference type="Rhea" id="RHEA-COMP:11605"/>
        <dbReference type="ChEBI" id="CHEBI:15377"/>
        <dbReference type="ChEBI" id="CHEBI:30013"/>
        <dbReference type="ChEBI" id="CHEBI:43474"/>
        <dbReference type="ChEBI" id="CHEBI:61977"/>
        <dbReference type="EC" id="3.1.3.16"/>
    </reaction>
</comment>
<dbReference type="InterPro" id="IPR000222">
    <property type="entry name" value="PP2C_BS"/>
</dbReference>
<evidence type="ECO:0000313" key="16">
    <source>
        <dbReference type="EMBL" id="KAF7837932.1"/>
    </source>
</evidence>
<dbReference type="GO" id="GO:0004722">
    <property type="term" value="F:protein serine/threonine phosphatase activity"/>
    <property type="evidence" value="ECO:0007669"/>
    <property type="project" value="UniProtKB-EC"/>
</dbReference>
<dbReference type="CDD" id="cd00143">
    <property type="entry name" value="PP2Cc"/>
    <property type="match status" value="1"/>
</dbReference>
<protein>
    <recommendedName>
        <fullName evidence="4">protein-serine/threonine phosphatase</fullName>
        <ecNumber evidence="4">3.1.3.16</ecNumber>
    </recommendedName>
</protein>
<feature type="domain" description="PPM-type phosphatase" evidence="15">
    <location>
        <begin position="225"/>
        <end position="538"/>
    </location>
</feature>